<dbReference type="Proteomes" id="UP000078560">
    <property type="component" value="Unassembled WGS sequence"/>
</dbReference>
<keyword evidence="2" id="KW-0472">Membrane</keyword>
<gene>
    <name evidence="3" type="ORF">POVCU2_0083350</name>
</gene>
<dbReference type="Pfam" id="PF05795">
    <property type="entry name" value="Plasmodium_Vir"/>
    <property type="match status" value="1"/>
</dbReference>
<accession>A0A1A8WLF7</accession>
<organism evidence="3 4">
    <name type="scientific">Plasmodium ovale curtisi</name>
    <dbReference type="NCBI Taxonomy" id="864141"/>
    <lineage>
        <taxon>Eukaryota</taxon>
        <taxon>Sar</taxon>
        <taxon>Alveolata</taxon>
        <taxon>Apicomplexa</taxon>
        <taxon>Aconoidasida</taxon>
        <taxon>Haemosporida</taxon>
        <taxon>Plasmodiidae</taxon>
        <taxon>Plasmodium</taxon>
        <taxon>Plasmodium (Plasmodium)</taxon>
    </lineage>
</organism>
<dbReference type="AlphaFoldDB" id="A0A1A8WLF7"/>
<protein>
    <submittedName>
        <fullName evidence="3">PIR Superfamily Protein</fullName>
    </submittedName>
</protein>
<evidence type="ECO:0000313" key="4">
    <source>
        <dbReference type="Proteomes" id="UP000078560"/>
    </source>
</evidence>
<keyword evidence="2" id="KW-1133">Transmembrane helix</keyword>
<evidence type="ECO:0000256" key="1">
    <source>
        <dbReference type="SAM" id="MobiDB-lite"/>
    </source>
</evidence>
<proteinExistence type="predicted"/>
<dbReference type="EMBL" id="FLQU01001604">
    <property type="protein sequence ID" value="SBS93744.1"/>
    <property type="molecule type" value="Genomic_DNA"/>
</dbReference>
<name>A0A1A8WLF7_PLAOA</name>
<sequence length="340" mass="40120">MDKADKVLYNLSKYKLYDKLNEKVVKDSYCQYCRNKKNLDKKYKGFHELCSRFARNLTRLSKILEDEHDNKERCRYFIFWIHDQIKKKLNVDWKDEPNANSVLVKFYQVEQAIQANKENNNCSYEFMTNTGLDLWIEAKYLYDYIKNYDDVEKKITDDNKLCPIYKEYLRYIEKVFENFRNECCTNSSIKCPKPLKSNEWCAHGYTLRKFSCDISKELDTDSDVYSTIPVAGKEQLGDESHSAVSSSLENQHDTNGDGMSNNTDYYSKLGVSLPFIGIISSFVYLYNFTTFGTWIRSKLLRKNKMNLNLDDDAQHLLQCDSENIDLNTYNDDFNINYHSS</sequence>
<keyword evidence="2" id="KW-0812">Transmembrane</keyword>
<evidence type="ECO:0000313" key="3">
    <source>
        <dbReference type="EMBL" id="SBS93744.1"/>
    </source>
</evidence>
<feature type="transmembrane region" description="Helical" evidence="2">
    <location>
        <begin position="271"/>
        <end position="295"/>
    </location>
</feature>
<evidence type="ECO:0000256" key="2">
    <source>
        <dbReference type="SAM" id="Phobius"/>
    </source>
</evidence>
<reference evidence="4" key="1">
    <citation type="submission" date="2016-05" db="EMBL/GenBank/DDBJ databases">
        <authorList>
            <person name="Naeem Raeece"/>
        </authorList>
    </citation>
    <scope>NUCLEOTIDE SEQUENCE [LARGE SCALE GENOMIC DNA]</scope>
</reference>
<feature type="region of interest" description="Disordered" evidence="1">
    <location>
        <begin position="235"/>
        <end position="259"/>
    </location>
</feature>
<dbReference type="InterPro" id="IPR008780">
    <property type="entry name" value="Plasmodium_Vir"/>
</dbReference>